<dbReference type="SUPFAM" id="SSF48726">
    <property type="entry name" value="Immunoglobulin"/>
    <property type="match status" value="2"/>
</dbReference>
<name>H0XNH7_OTOGA</name>
<evidence type="ECO:0000256" key="5">
    <source>
        <dbReference type="ARBA" id="ARBA00023157"/>
    </source>
</evidence>
<evidence type="ECO:0000256" key="9">
    <source>
        <dbReference type="SAM" id="SignalP"/>
    </source>
</evidence>
<evidence type="ECO:0000256" key="2">
    <source>
        <dbReference type="ARBA" id="ARBA00008637"/>
    </source>
</evidence>
<dbReference type="InterPro" id="IPR007110">
    <property type="entry name" value="Ig-like_dom"/>
</dbReference>
<feature type="chain" id="PRO_5003546197" evidence="9">
    <location>
        <begin position="17"/>
        <end position="265"/>
    </location>
</feature>
<dbReference type="InterPro" id="IPR050412">
    <property type="entry name" value="Ig-like_Receptors_ImmuneReg"/>
</dbReference>
<evidence type="ECO:0000256" key="4">
    <source>
        <dbReference type="ARBA" id="ARBA00022737"/>
    </source>
</evidence>
<evidence type="ECO:0000259" key="10">
    <source>
        <dbReference type="PROSITE" id="PS50835"/>
    </source>
</evidence>
<evidence type="ECO:0000256" key="3">
    <source>
        <dbReference type="ARBA" id="ARBA00022729"/>
    </source>
</evidence>
<keyword evidence="8" id="KW-0472">Membrane</keyword>
<dbReference type="PANTHER" id="PTHR11738:SF157">
    <property type="entry name" value="T-CELL-INTERACTING, ACTIVATING RECEPTOR ON MYELOID CELLS PROTEIN 1"/>
    <property type="match status" value="1"/>
</dbReference>
<dbReference type="InterPro" id="IPR013783">
    <property type="entry name" value="Ig-like_fold"/>
</dbReference>
<keyword evidence="8" id="KW-0812">Transmembrane</keyword>
<reference evidence="11" key="2">
    <citation type="submission" date="2025-08" db="UniProtKB">
        <authorList>
            <consortium name="Ensembl"/>
        </authorList>
    </citation>
    <scope>IDENTIFICATION</scope>
</reference>
<dbReference type="HOGENOM" id="CLU_021100_1_0_1"/>
<dbReference type="FunCoup" id="H0XNH7">
    <property type="interactions" value="6"/>
</dbReference>
<dbReference type="PANTHER" id="PTHR11738">
    <property type="entry name" value="MHC CLASS I NK CELL RECEPTOR"/>
    <property type="match status" value="1"/>
</dbReference>
<dbReference type="InterPro" id="IPR036179">
    <property type="entry name" value="Ig-like_dom_sf"/>
</dbReference>
<dbReference type="SMART" id="SM00409">
    <property type="entry name" value="IG"/>
    <property type="match status" value="2"/>
</dbReference>
<feature type="transmembrane region" description="Helical" evidence="8">
    <location>
        <begin position="234"/>
        <end position="256"/>
    </location>
</feature>
<keyword evidence="8" id="KW-1133">Transmembrane helix</keyword>
<dbReference type="EMBL" id="AAQR03172984">
    <property type="status" value="NOT_ANNOTATED_CDS"/>
    <property type="molecule type" value="Genomic_DNA"/>
</dbReference>
<dbReference type="GeneTree" id="ENSGT01150000286974"/>
<dbReference type="Proteomes" id="UP000005225">
    <property type="component" value="Unassembled WGS sequence"/>
</dbReference>
<comment type="similarity">
    <text evidence="2">Belongs to the immunoglobulin superfamily.</text>
</comment>
<dbReference type="Ensembl" id="ENSOGAT00000034573.1">
    <property type="protein sequence ID" value="ENSOGAP00000017668.1"/>
    <property type="gene ID" value="ENSOGAG00000026240.1"/>
</dbReference>
<dbReference type="PROSITE" id="PS50835">
    <property type="entry name" value="IG_LIKE"/>
    <property type="match status" value="1"/>
</dbReference>
<keyword evidence="7" id="KW-0393">Immunoglobulin domain</keyword>
<proteinExistence type="inferred from homology"/>
<keyword evidence="4" id="KW-0677">Repeat</keyword>
<feature type="domain" description="Ig-like" evidence="10">
    <location>
        <begin position="124"/>
        <end position="196"/>
    </location>
</feature>
<keyword evidence="6" id="KW-0325">Glycoprotein</keyword>
<sequence>MIPKLLSFLCFRLCVSQRDIRGDGSLPKPSLTAWPSSVLSAQSNVILRCWTPTRGVDFILRKGGTILSVPKSRESTEGLAEFHLNDLKGSQAGEYTCEYYRKGSPDISSQRSDVLLLLVTGYLPKPSLRVYHQVKVTAGEKVTLQCQMPDRLFMPIMFALLKAGTSLPIQYRSPTGRETDFSLEDLTGSDTGNYSCMYYQPRAPFQASDPSNQLEILVTDWPGNASGDYTQGNLIRLGLGALLMVIMAALLFEAWYSPKESPSGS</sequence>
<dbReference type="OMA" id="TTICCSC"/>
<evidence type="ECO:0000313" key="11">
    <source>
        <dbReference type="Ensembl" id="ENSOGAP00000017668.1"/>
    </source>
</evidence>
<keyword evidence="12" id="KW-1185">Reference proteome</keyword>
<evidence type="ECO:0000256" key="1">
    <source>
        <dbReference type="ARBA" id="ARBA00004251"/>
    </source>
</evidence>
<accession>H0XNH7</accession>
<protein>
    <submittedName>
        <fullName evidence="11">T cell-interacting, activating receptor on myeloid cells 1</fullName>
    </submittedName>
</protein>
<feature type="signal peptide" evidence="9">
    <location>
        <begin position="1"/>
        <end position="16"/>
    </location>
</feature>
<dbReference type="FunFam" id="2.60.40.10:FF:000033">
    <property type="entry name" value="Killer cell immunoglobulin-like receptor"/>
    <property type="match status" value="1"/>
</dbReference>
<reference evidence="12" key="1">
    <citation type="submission" date="2011-03" db="EMBL/GenBank/DDBJ databases">
        <title>Version 3 of the genome sequence of Otolemur garnettii (Bushbaby).</title>
        <authorList>
            <consortium name="The Broad Institute Genome Sequencing Platform"/>
            <person name="Di Palma F."/>
            <person name="Johnson J."/>
            <person name="Lander E.S."/>
            <person name="Lindblad-Toh K."/>
            <person name="Jaffe D.B."/>
            <person name="Gnerre S."/>
            <person name="MacCallum I."/>
            <person name="Przybylski D."/>
            <person name="Ribeiro F.J."/>
            <person name="Burton J.N."/>
            <person name="Walker B.J."/>
            <person name="Sharpe T."/>
            <person name="Hall G."/>
        </authorList>
    </citation>
    <scope>NUCLEOTIDE SEQUENCE [LARGE SCALE GENOMIC DNA]</scope>
</reference>
<organism evidence="11 12">
    <name type="scientific">Otolemur garnettii</name>
    <name type="common">Small-eared galago</name>
    <name type="synonym">Garnett's greater bushbaby</name>
    <dbReference type="NCBI Taxonomy" id="30611"/>
    <lineage>
        <taxon>Eukaryota</taxon>
        <taxon>Metazoa</taxon>
        <taxon>Chordata</taxon>
        <taxon>Craniata</taxon>
        <taxon>Vertebrata</taxon>
        <taxon>Euteleostomi</taxon>
        <taxon>Mammalia</taxon>
        <taxon>Eutheria</taxon>
        <taxon>Euarchontoglires</taxon>
        <taxon>Primates</taxon>
        <taxon>Strepsirrhini</taxon>
        <taxon>Lorisiformes</taxon>
        <taxon>Galagidae</taxon>
        <taxon>Otolemur</taxon>
    </lineage>
</organism>
<comment type="subcellular location">
    <subcellularLocation>
        <location evidence="1">Cell membrane</location>
        <topology evidence="1">Single-pass type I membrane protein</topology>
    </subcellularLocation>
</comment>
<dbReference type="GO" id="GO:0005886">
    <property type="term" value="C:plasma membrane"/>
    <property type="evidence" value="ECO:0007669"/>
    <property type="project" value="UniProtKB-SubCell"/>
</dbReference>
<dbReference type="InParanoid" id="H0XNH7"/>
<evidence type="ECO:0000256" key="6">
    <source>
        <dbReference type="ARBA" id="ARBA00023180"/>
    </source>
</evidence>
<dbReference type="GO" id="GO:0002764">
    <property type="term" value="P:immune response-regulating signaling pathway"/>
    <property type="evidence" value="ECO:0007669"/>
    <property type="project" value="TreeGrafter"/>
</dbReference>
<dbReference type="InterPro" id="IPR003599">
    <property type="entry name" value="Ig_sub"/>
</dbReference>
<evidence type="ECO:0000313" key="12">
    <source>
        <dbReference type="Proteomes" id="UP000005225"/>
    </source>
</evidence>
<dbReference type="STRING" id="30611.ENSOGAP00000017668"/>
<evidence type="ECO:0000256" key="7">
    <source>
        <dbReference type="ARBA" id="ARBA00023319"/>
    </source>
</evidence>
<dbReference type="FunFam" id="2.60.40.10:FF:000049">
    <property type="entry name" value="Leukocyte immunoglobulin-like receptor subfamily B member 1"/>
    <property type="match status" value="1"/>
</dbReference>
<dbReference type="eggNOG" id="ENOG502RYEX">
    <property type="taxonomic scope" value="Eukaryota"/>
</dbReference>
<evidence type="ECO:0000256" key="8">
    <source>
        <dbReference type="SAM" id="Phobius"/>
    </source>
</evidence>
<dbReference type="AlphaFoldDB" id="H0XNH7"/>
<dbReference type="Pfam" id="PF13895">
    <property type="entry name" value="Ig_2"/>
    <property type="match status" value="2"/>
</dbReference>
<dbReference type="Gene3D" id="2.60.40.10">
    <property type="entry name" value="Immunoglobulins"/>
    <property type="match status" value="2"/>
</dbReference>
<keyword evidence="5" id="KW-1015">Disulfide bond</keyword>
<dbReference type="EMBL" id="AAQR03172985">
    <property type="status" value="NOT_ANNOTATED_CDS"/>
    <property type="molecule type" value="Genomic_DNA"/>
</dbReference>
<gene>
    <name evidence="11" type="primary">TARM1</name>
</gene>
<reference evidence="11" key="3">
    <citation type="submission" date="2025-09" db="UniProtKB">
        <authorList>
            <consortium name="Ensembl"/>
        </authorList>
    </citation>
    <scope>IDENTIFICATION</scope>
</reference>
<keyword evidence="3 9" id="KW-0732">Signal</keyword>